<reference evidence="7 8" key="1">
    <citation type="submission" date="2020-05" db="EMBL/GenBank/DDBJ databases">
        <title>WGS assembly of Panicum virgatum.</title>
        <authorList>
            <person name="Lovell J.T."/>
            <person name="Jenkins J."/>
            <person name="Shu S."/>
            <person name="Juenger T.E."/>
            <person name="Schmutz J."/>
        </authorList>
    </citation>
    <scope>NUCLEOTIDE SEQUENCE [LARGE SCALE GENOMIC DNA]</scope>
    <source>
        <strain evidence="8">cv. AP13</strain>
    </source>
</reference>
<accession>A0A8T0PX39</accession>
<feature type="compositionally biased region" description="Basic and acidic residues" evidence="5">
    <location>
        <begin position="34"/>
        <end position="66"/>
    </location>
</feature>
<organism evidence="7 8">
    <name type="scientific">Panicum virgatum</name>
    <name type="common">Blackwell switchgrass</name>
    <dbReference type="NCBI Taxonomy" id="38727"/>
    <lineage>
        <taxon>Eukaryota</taxon>
        <taxon>Viridiplantae</taxon>
        <taxon>Streptophyta</taxon>
        <taxon>Embryophyta</taxon>
        <taxon>Tracheophyta</taxon>
        <taxon>Spermatophyta</taxon>
        <taxon>Magnoliopsida</taxon>
        <taxon>Liliopsida</taxon>
        <taxon>Poales</taxon>
        <taxon>Poaceae</taxon>
        <taxon>PACMAD clade</taxon>
        <taxon>Panicoideae</taxon>
        <taxon>Panicodae</taxon>
        <taxon>Paniceae</taxon>
        <taxon>Panicinae</taxon>
        <taxon>Panicum</taxon>
        <taxon>Panicum sect. Hiantes</taxon>
    </lineage>
</organism>
<gene>
    <name evidence="7" type="ORF">PVAP13_7NG223000</name>
</gene>
<comment type="caution">
    <text evidence="7">The sequence shown here is derived from an EMBL/GenBank/DDBJ whole genome shotgun (WGS) entry which is preliminary data.</text>
</comment>
<evidence type="ECO:0000259" key="6">
    <source>
        <dbReference type="PROSITE" id="PS50089"/>
    </source>
</evidence>
<protein>
    <recommendedName>
        <fullName evidence="6">RING-type domain-containing protein</fullName>
    </recommendedName>
</protein>
<dbReference type="InterPro" id="IPR001841">
    <property type="entry name" value="Znf_RING"/>
</dbReference>
<dbReference type="OrthoDB" id="9984778at2759"/>
<evidence type="ECO:0000256" key="4">
    <source>
        <dbReference type="PROSITE-ProRule" id="PRU00175"/>
    </source>
</evidence>
<feature type="region of interest" description="Disordered" evidence="5">
    <location>
        <begin position="1"/>
        <end position="70"/>
    </location>
</feature>
<feature type="domain" description="RING-type" evidence="6">
    <location>
        <begin position="140"/>
        <end position="188"/>
    </location>
</feature>
<feature type="compositionally biased region" description="Pro residues" evidence="5">
    <location>
        <begin position="202"/>
        <end position="212"/>
    </location>
</feature>
<keyword evidence="2 4" id="KW-0863">Zinc-finger</keyword>
<sequence length="256" mass="27953">MVTNRPTNSSASQPSSSRNAQHTAMAPPNSQTRATEERRERARSQEGESARGERGEETQEARRKGSEGAMADETFDAATIAKLIGVAVGSGASAALASGASSWWALRAYREGRFSRGWRRLRVGALGGVTTLKQALAYDCALCRRSLDQREEVRTLSCGHAFHCRKSTKCGNTIDDWLRENRMRCPVCCKIAYPVLPWKAPPTSAPPAPPRSPSTTDLEAQLPLPMALEAAPRKRPPPPPPSQWFDDTLRTPSLSQ</sequence>
<feature type="region of interest" description="Disordered" evidence="5">
    <location>
        <begin position="202"/>
        <end position="256"/>
    </location>
</feature>
<dbReference type="GO" id="GO:0008270">
    <property type="term" value="F:zinc ion binding"/>
    <property type="evidence" value="ECO:0007669"/>
    <property type="project" value="UniProtKB-KW"/>
</dbReference>
<evidence type="ECO:0000256" key="3">
    <source>
        <dbReference type="ARBA" id="ARBA00022833"/>
    </source>
</evidence>
<evidence type="ECO:0000313" key="7">
    <source>
        <dbReference type="EMBL" id="KAG2567071.1"/>
    </source>
</evidence>
<dbReference type="AlphaFoldDB" id="A0A8T0PX39"/>
<dbReference type="Gene3D" id="3.30.40.10">
    <property type="entry name" value="Zinc/RING finger domain, C3HC4 (zinc finger)"/>
    <property type="match status" value="1"/>
</dbReference>
<dbReference type="Proteomes" id="UP000823388">
    <property type="component" value="Chromosome 7N"/>
</dbReference>
<keyword evidence="8" id="KW-1185">Reference proteome</keyword>
<evidence type="ECO:0000256" key="5">
    <source>
        <dbReference type="SAM" id="MobiDB-lite"/>
    </source>
</evidence>
<name>A0A8T0PX39_PANVG</name>
<dbReference type="InterPro" id="IPR013083">
    <property type="entry name" value="Znf_RING/FYVE/PHD"/>
</dbReference>
<keyword evidence="3" id="KW-0862">Zinc</keyword>
<keyword evidence="1" id="KW-0479">Metal-binding</keyword>
<proteinExistence type="predicted"/>
<evidence type="ECO:0000313" key="8">
    <source>
        <dbReference type="Proteomes" id="UP000823388"/>
    </source>
</evidence>
<dbReference type="EMBL" id="CM029050">
    <property type="protein sequence ID" value="KAG2567071.1"/>
    <property type="molecule type" value="Genomic_DNA"/>
</dbReference>
<feature type="compositionally biased region" description="Low complexity" evidence="5">
    <location>
        <begin position="1"/>
        <end position="21"/>
    </location>
</feature>
<dbReference type="SUPFAM" id="SSF57850">
    <property type="entry name" value="RING/U-box"/>
    <property type="match status" value="1"/>
</dbReference>
<evidence type="ECO:0000256" key="2">
    <source>
        <dbReference type="ARBA" id="ARBA00022771"/>
    </source>
</evidence>
<dbReference type="PROSITE" id="PS50089">
    <property type="entry name" value="ZF_RING_2"/>
    <property type="match status" value="1"/>
</dbReference>
<dbReference type="PANTHER" id="PTHR45969">
    <property type="entry name" value="RING ZINC FINGER PROTEIN-RELATED"/>
    <property type="match status" value="1"/>
</dbReference>
<evidence type="ECO:0000256" key="1">
    <source>
        <dbReference type="ARBA" id="ARBA00022723"/>
    </source>
</evidence>